<keyword evidence="4" id="KW-1185">Reference proteome</keyword>
<proteinExistence type="predicted"/>
<reference evidence="3 4" key="1">
    <citation type="submission" date="2017-11" db="EMBL/GenBank/DDBJ databases">
        <title>Xanthomonas prunicola sp. nov., a novel pathogen that affects nectarine (Prunus persica var. nectarine) trees.</title>
        <authorList>
            <person name="Lopez M."/>
            <person name="Lopez-Soriano P."/>
            <person name="Garita-Cambronero J."/>
            <person name="Beltran C."/>
            <person name="Taghouti G."/>
            <person name="Portier P."/>
            <person name="Cubero J."/>
            <person name="Fischer-Le Saux M."/>
            <person name="Marco-Noales E."/>
        </authorList>
    </citation>
    <scope>NUCLEOTIDE SEQUENCE [LARGE SCALE GENOMIC DNA]</scope>
    <source>
        <strain evidence="1 3">CFBP8353</strain>
        <strain evidence="2 4">CFBP8354</strain>
    </source>
</reference>
<dbReference type="Proteomes" id="UP000233720">
    <property type="component" value="Unassembled WGS sequence"/>
</dbReference>
<gene>
    <name evidence="1" type="ORF">XpruCFBP8353_09725</name>
    <name evidence="2" type="ORF">XpruCFBP8354_09725</name>
</gene>
<dbReference type="Proteomes" id="UP000233748">
    <property type="component" value="Unassembled WGS sequence"/>
</dbReference>
<evidence type="ECO:0000313" key="2">
    <source>
        <dbReference type="EMBL" id="PKV17742.1"/>
    </source>
</evidence>
<evidence type="ECO:0000313" key="4">
    <source>
        <dbReference type="Proteomes" id="UP000233748"/>
    </source>
</evidence>
<dbReference type="EMBL" id="PHKW01000002">
    <property type="protein sequence ID" value="PKV17742.1"/>
    <property type="molecule type" value="Genomic_DNA"/>
</dbReference>
<dbReference type="EMBL" id="PHKV01000002">
    <property type="protein sequence ID" value="PKV13467.1"/>
    <property type="molecule type" value="Genomic_DNA"/>
</dbReference>
<sequence>MGQADWGRGAANVREAANKRTQQCCAVSVATIEQGEPQQGRAAGNFRILASVAAEPHRCAFAWTQYAVSHRQWLRNF</sequence>
<dbReference type="OrthoDB" id="9893995at2"/>
<evidence type="ECO:0000313" key="1">
    <source>
        <dbReference type="EMBL" id="PKV13467.1"/>
    </source>
</evidence>
<name>A0A2N3RLT6_9XANT</name>
<dbReference type="AlphaFoldDB" id="A0A2N3RLT6"/>
<accession>A0A2N3RLT6</accession>
<organism evidence="1 3">
    <name type="scientific">Xanthomonas prunicola</name>
    <dbReference type="NCBI Taxonomy" id="2053930"/>
    <lineage>
        <taxon>Bacteria</taxon>
        <taxon>Pseudomonadati</taxon>
        <taxon>Pseudomonadota</taxon>
        <taxon>Gammaproteobacteria</taxon>
        <taxon>Lysobacterales</taxon>
        <taxon>Lysobacteraceae</taxon>
        <taxon>Xanthomonas</taxon>
    </lineage>
</organism>
<protein>
    <submittedName>
        <fullName evidence="1">Uncharacterized protein</fullName>
    </submittedName>
</protein>
<comment type="caution">
    <text evidence="1">The sequence shown here is derived from an EMBL/GenBank/DDBJ whole genome shotgun (WGS) entry which is preliminary data.</text>
</comment>
<evidence type="ECO:0000313" key="3">
    <source>
        <dbReference type="Proteomes" id="UP000233720"/>
    </source>
</evidence>